<dbReference type="CDD" id="cd02440">
    <property type="entry name" value="AdoMet_MTases"/>
    <property type="match status" value="1"/>
</dbReference>
<dbReference type="Pfam" id="PF01728">
    <property type="entry name" value="FtsJ"/>
    <property type="match status" value="1"/>
</dbReference>
<dbReference type="Proteomes" id="UP000621560">
    <property type="component" value="Unassembled WGS sequence"/>
</dbReference>
<sequence>MSIWIGTANKGYASYAMEELRRTLGAISCRQLEPGETFLFEAQGERDTVWETILANEPIFLRHVQPVDRELPLSGDADDLEELTGLIRHARHVFEGRGIAVHLRKMQASPFPYSAADTKALLDAVLTELGGRHALQDPELILSLYATTDRLLVGWGSPEGMLSDWPGGAVRFQREDGQISRAKFKLLEAERSFDLSLQQFEQALDVGAAPGGWTSLLLERGLRVTAIDPAELHPSLHGHPGLTVLRQNASEAKLQPYAFDLLVCDMSWSPTLMCKLVLDLREALRSGAHAIVTVKLMHRKPLQTIRDVIGRLEQGFELRKAKQLFHNRDEITLHLCKRG</sequence>
<dbReference type="SUPFAM" id="SSF53335">
    <property type="entry name" value="S-adenosyl-L-methionine-dependent methyltransferases"/>
    <property type="match status" value="1"/>
</dbReference>
<evidence type="ECO:0000313" key="2">
    <source>
        <dbReference type="EMBL" id="MBD2847962.1"/>
    </source>
</evidence>
<reference evidence="2" key="1">
    <citation type="submission" date="2020-09" db="EMBL/GenBank/DDBJ databases">
        <title>A novel bacterium of genus Paenibacillus, isolated from South China Sea.</title>
        <authorList>
            <person name="Huang H."/>
            <person name="Mo K."/>
            <person name="Hu Y."/>
        </authorList>
    </citation>
    <scope>NUCLEOTIDE SEQUENCE</scope>
    <source>
        <strain evidence="2">IB182496</strain>
    </source>
</reference>
<dbReference type="AlphaFoldDB" id="A0A927BW59"/>
<evidence type="ECO:0000259" key="1">
    <source>
        <dbReference type="Pfam" id="PF01728"/>
    </source>
</evidence>
<dbReference type="RefSeq" id="WP_190921066.1">
    <property type="nucleotide sequence ID" value="NZ_JACXIZ010000048.1"/>
</dbReference>
<dbReference type="InterPro" id="IPR029063">
    <property type="entry name" value="SAM-dependent_MTases_sf"/>
</dbReference>
<evidence type="ECO:0000313" key="3">
    <source>
        <dbReference type="Proteomes" id="UP000621560"/>
    </source>
</evidence>
<keyword evidence="3" id="KW-1185">Reference proteome</keyword>
<dbReference type="PANTHER" id="PTHR37524:SF2">
    <property type="entry name" value="RIBOSOMAL RNA METHYLTRANSFERASE FTSJ DOMAIN-CONTAINING PROTEIN"/>
    <property type="match status" value="1"/>
</dbReference>
<organism evidence="2 3">
    <name type="scientific">Paenibacillus sabuli</name>
    <dbReference type="NCBI Taxonomy" id="2772509"/>
    <lineage>
        <taxon>Bacteria</taxon>
        <taxon>Bacillati</taxon>
        <taxon>Bacillota</taxon>
        <taxon>Bacilli</taxon>
        <taxon>Bacillales</taxon>
        <taxon>Paenibacillaceae</taxon>
        <taxon>Paenibacillus</taxon>
    </lineage>
</organism>
<gene>
    <name evidence="2" type="ORF">IDH44_22430</name>
</gene>
<dbReference type="EMBL" id="JACXIZ010000048">
    <property type="protein sequence ID" value="MBD2847962.1"/>
    <property type="molecule type" value="Genomic_DNA"/>
</dbReference>
<dbReference type="GO" id="GO:0032259">
    <property type="term" value="P:methylation"/>
    <property type="evidence" value="ECO:0007669"/>
    <property type="project" value="UniProtKB-KW"/>
</dbReference>
<protein>
    <submittedName>
        <fullName evidence="2">SAM-dependent methyltransferase</fullName>
    </submittedName>
</protein>
<keyword evidence="2" id="KW-0489">Methyltransferase</keyword>
<comment type="caution">
    <text evidence="2">The sequence shown here is derived from an EMBL/GenBank/DDBJ whole genome shotgun (WGS) entry which is preliminary data.</text>
</comment>
<name>A0A927BW59_9BACL</name>
<dbReference type="Gene3D" id="3.40.50.150">
    <property type="entry name" value="Vaccinia Virus protein VP39"/>
    <property type="match status" value="1"/>
</dbReference>
<accession>A0A927BW59</accession>
<proteinExistence type="predicted"/>
<dbReference type="GO" id="GO:0008168">
    <property type="term" value="F:methyltransferase activity"/>
    <property type="evidence" value="ECO:0007669"/>
    <property type="project" value="UniProtKB-KW"/>
</dbReference>
<feature type="domain" description="Ribosomal RNA methyltransferase FtsJ" evidence="1">
    <location>
        <begin position="180"/>
        <end position="270"/>
    </location>
</feature>
<keyword evidence="2" id="KW-0808">Transferase</keyword>
<dbReference type="InterPro" id="IPR002877">
    <property type="entry name" value="RNA_MeTrfase_FtsJ_dom"/>
</dbReference>
<dbReference type="PANTHER" id="PTHR37524">
    <property type="entry name" value="RIBOSOMAL RNA LARGE SUBUNIT METHYLTRANSFERASE M"/>
    <property type="match status" value="1"/>
</dbReference>